<dbReference type="STRING" id="29313.BHQ16_07255"/>
<keyword evidence="3" id="KW-1185">Reference proteome</keyword>
<gene>
    <name evidence="2" type="ORF">MSP7336_00134</name>
</gene>
<name>A0A375YSI9_MYCSH</name>
<reference evidence="2 3" key="1">
    <citation type="submission" date="2018-05" db="EMBL/GenBank/DDBJ databases">
        <authorList>
            <consortium name="IHU Genomes"/>
        </authorList>
    </citation>
    <scope>NUCLEOTIDE SEQUENCE [LARGE SCALE GENOMIC DNA]</scope>
    <source>
        <strain evidence="2 3">P7336</strain>
    </source>
</reference>
<protein>
    <recommendedName>
        <fullName evidence="1">DUF4333 domain-containing protein</fullName>
    </recommendedName>
</protein>
<proteinExistence type="predicted"/>
<evidence type="ECO:0000313" key="3">
    <source>
        <dbReference type="Proteomes" id="UP000252015"/>
    </source>
</evidence>
<evidence type="ECO:0000259" key="1">
    <source>
        <dbReference type="Pfam" id="PF14230"/>
    </source>
</evidence>
<feature type="domain" description="DUF4333" evidence="1">
    <location>
        <begin position="23"/>
        <end position="102"/>
    </location>
</feature>
<accession>A0A375YSI9</accession>
<organism evidence="2 3">
    <name type="scientific">Mycobacterium shimoidei</name>
    <dbReference type="NCBI Taxonomy" id="29313"/>
    <lineage>
        <taxon>Bacteria</taxon>
        <taxon>Bacillati</taxon>
        <taxon>Actinomycetota</taxon>
        <taxon>Actinomycetes</taxon>
        <taxon>Mycobacteriales</taxon>
        <taxon>Mycobacteriaceae</taxon>
        <taxon>Mycobacterium</taxon>
    </lineage>
</organism>
<dbReference type="EMBL" id="UEGW01000001">
    <property type="protein sequence ID" value="SRX91913.1"/>
    <property type="molecule type" value="Genomic_DNA"/>
</dbReference>
<dbReference type="InterPro" id="IPR025637">
    <property type="entry name" value="DUF4333"/>
</dbReference>
<evidence type="ECO:0000313" key="2">
    <source>
        <dbReference type="EMBL" id="SRX91913.1"/>
    </source>
</evidence>
<dbReference type="AlphaFoldDB" id="A0A375YSI9"/>
<dbReference type="Pfam" id="PF14230">
    <property type="entry name" value="DUF4333"/>
    <property type="match status" value="1"/>
</dbReference>
<sequence length="110" mass="11151">MVRGLLVGAGVALVLVMAVVLLSGVVPLGVGGGKVLDVAKVQVGVLRILSDPASGYGANTVTNVSCNDGRNPNAAKGTTFTCRLTVNGAQREVTVVVSDDDGTYEVGRPR</sequence>
<dbReference type="Proteomes" id="UP000252015">
    <property type="component" value="Unassembled WGS sequence"/>
</dbReference>